<comment type="similarity">
    <text evidence="1">Belongs to the calponin family.</text>
</comment>
<sequence>MADRVKPMGMDRALTSKTEDKSSSRFERPPLRRNPSASGPGSDSRGSKRMGAKYDPDAEREVRHWFQQLLGEDIGEGPNAVEKNLRNGVLLVNTLDTPFKQMENIEIFLKCARAYGVPLVSCFQTVDLYEGRNLPMVIATLLQVGTEAQRNGFNGPTAGAKPTEKQKREFTYEQLKQAHGVIGLQSGTNKFASQKGMRSIGAVRHIADIRADDSSQDSQSIITLQAGTNKFDSQKGMTGFGAVRHISDIRADDLVKEGNSFINLQAGTNKFDSQKGMRGGFGAVRHISDIRADKFAQESSGDINLQSGTNKFASQKGMTGFGSVRHIADIRADDLNREGTAVINLQYGTNTGDSQKGMTSFGAQRHVSDIKVADLAEDMRALSGAPVQYQQYEEEQEADM</sequence>
<evidence type="ECO:0000259" key="3">
    <source>
        <dbReference type="SMART" id="SM00033"/>
    </source>
</evidence>
<dbReference type="PANTHER" id="PTHR47385:SF14">
    <property type="entry name" value="TRANSGELIN"/>
    <property type="match status" value="1"/>
</dbReference>
<dbReference type="InterPro" id="IPR036872">
    <property type="entry name" value="CH_dom_sf"/>
</dbReference>
<keyword evidence="5" id="KW-1185">Reference proteome</keyword>
<dbReference type="Proteomes" id="UP001217089">
    <property type="component" value="Unassembled WGS sequence"/>
</dbReference>
<gene>
    <name evidence="4" type="ORF">KUTeg_006253</name>
</gene>
<dbReference type="InterPro" id="IPR001715">
    <property type="entry name" value="CH_dom"/>
</dbReference>
<feature type="domain" description="Calponin-homology (CH)" evidence="3">
    <location>
        <begin position="58"/>
        <end position="144"/>
    </location>
</feature>
<feature type="region of interest" description="Disordered" evidence="2">
    <location>
        <begin position="1"/>
        <end position="58"/>
    </location>
</feature>
<accession>A0ABQ9FG01</accession>
<evidence type="ECO:0000313" key="4">
    <source>
        <dbReference type="EMBL" id="KAJ8316239.1"/>
    </source>
</evidence>
<dbReference type="SMART" id="SM00033">
    <property type="entry name" value="CH"/>
    <property type="match status" value="1"/>
</dbReference>
<dbReference type="EMBL" id="JARBDR010000328">
    <property type="protein sequence ID" value="KAJ8316239.1"/>
    <property type="molecule type" value="Genomic_DNA"/>
</dbReference>
<name>A0ABQ9FG01_TEGGR</name>
<dbReference type="InterPro" id="IPR003096">
    <property type="entry name" value="SM22_calponin"/>
</dbReference>
<dbReference type="PROSITE" id="PS51122">
    <property type="entry name" value="CALPONIN_2"/>
    <property type="match status" value="5"/>
</dbReference>
<evidence type="ECO:0000256" key="1">
    <source>
        <dbReference type="ARBA" id="ARBA00009631"/>
    </source>
</evidence>
<dbReference type="Pfam" id="PF00307">
    <property type="entry name" value="CH"/>
    <property type="match status" value="1"/>
</dbReference>
<feature type="compositionally biased region" description="Basic and acidic residues" evidence="2">
    <location>
        <begin position="17"/>
        <end position="30"/>
    </location>
</feature>
<dbReference type="SUPFAM" id="SSF47576">
    <property type="entry name" value="Calponin-homology domain, CH-domain"/>
    <property type="match status" value="1"/>
</dbReference>
<dbReference type="Gene3D" id="1.10.418.10">
    <property type="entry name" value="Calponin-like domain"/>
    <property type="match status" value="1"/>
</dbReference>
<evidence type="ECO:0000256" key="2">
    <source>
        <dbReference type="SAM" id="MobiDB-lite"/>
    </source>
</evidence>
<dbReference type="PANTHER" id="PTHR47385">
    <property type="entry name" value="CALPONIN"/>
    <property type="match status" value="1"/>
</dbReference>
<protein>
    <recommendedName>
        <fullName evidence="3">Calponin-homology (CH) domain-containing protein</fullName>
    </recommendedName>
</protein>
<dbReference type="InterPro" id="IPR050606">
    <property type="entry name" value="Calponin-like"/>
</dbReference>
<dbReference type="PROSITE" id="PS01052">
    <property type="entry name" value="CALPONIN_1"/>
    <property type="match status" value="3"/>
</dbReference>
<proteinExistence type="inferred from homology"/>
<dbReference type="PRINTS" id="PR00888">
    <property type="entry name" value="SM22CALPONIN"/>
</dbReference>
<dbReference type="InterPro" id="IPR000557">
    <property type="entry name" value="Calponin_repeat"/>
</dbReference>
<dbReference type="Pfam" id="PF00402">
    <property type="entry name" value="Calponin"/>
    <property type="match status" value="5"/>
</dbReference>
<reference evidence="4 5" key="1">
    <citation type="submission" date="2022-12" db="EMBL/GenBank/DDBJ databases">
        <title>Chromosome-level genome of Tegillarca granosa.</title>
        <authorList>
            <person name="Kim J."/>
        </authorList>
    </citation>
    <scope>NUCLEOTIDE SEQUENCE [LARGE SCALE GENOMIC DNA]</scope>
    <source>
        <strain evidence="4">Teg-2019</strain>
        <tissue evidence="4">Adductor muscle</tissue>
    </source>
</reference>
<evidence type="ECO:0000313" key="5">
    <source>
        <dbReference type="Proteomes" id="UP001217089"/>
    </source>
</evidence>
<comment type="caution">
    <text evidence="4">The sequence shown here is derived from an EMBL/GenBank/DDBJ whole genome shotgun (WGS) entry which is preliminary data.</text>
</comment>
<organism evidence="4 5">
    <name type="scientific">Tegillarca granosa</name>
    <name type="common">Malaysian cockle</name>
    <name type="synonym">Anadara granosa</name>
    <dbReference type="NCBI Taxonomy" id="220873"/>
    <lineage>
        <taxon>Eukaryota</taxon>
        <taxon>Metazoa</taxon>
        <taxon>Spiralia</taxon>
        <taxon>Lophotrochozoa</taxon>
        <taxon>Mollusca</taxon>
        <taxon>Bivalvia</taxon>
        <taxon>Autobranchia</taxon>
        <taxon>Pteriomorphia</taxon>
        <taxon>Arcoida</taxon>
        <taxon>Arcoidea</taxon>
        <taxon>Arcidae</taxon>
        <taxon>Tegillarca</taxon>
    </lineage>
</organism>